<feature type="domain" description="HTH luxR-type" evidence="2">
    <location>
        <begin position="287"/>
        <end position="352"/>
    </location>
</feature>
<keyword evidence="4" id="KW-1185">Reference proteome</keyword>
<name>A0ABW0APF1_9ACTN</name>
<dbReference type="Gene3D" id="1.10.10.10">
    <property type="entry name" value="Winged helix-like DNA-binding domain superfamily/Winged helix DNA-binding domain"/>
    <property type="match status" value="1"/>
</dbReference>
<dbReference type="InterPro" id="IPR051797">
    <property type="entry name" value="TrmB-like"/>
</dbReference>
<organism evidence="3 4">
    <name type="scientific">Streptomyces amakusaensis</name>
    <dbReference type="NCBI Taxonomy" id="67271"/>
    <lineage>
        <taxon>Bacteria</taxon>
        <taxon>Bacillati</taxon>
        <taxon>Actinomycetota</taxon>
        <taxon>Actinomycetes</taxon>
        <taxon>Kitasatosporales</taxon>
        <taxon>Streptomycetaceae</taxon>
        <taxon>Streptomyces</taxon>
    </lineage>
</organism>
<feature type="region of interest" description="Disordered" evidence="1">
    <location>
        <begin position="380"/>
        <end position="399"/>
    </location>
</feature>
<dbReference type="SUPFAM" id="SSF46894">
    <property type="entry name" value="C-terminal effector domain of the bipartite response regulators"/>
    <property type="match status" value="1"/>
</dbReference>
<protein>
    <submittedName>
        <fullName evidence="3">Helix-turn-helix domain-containing protein</fullName>
    </submittedName>
</protein>
<dbReference type="PROSITE" id="PS50043">
    <property type="entry name" value="HTH_LUXR_2"/>
    <property type="match status" value="1"/>
</dbReference>
<dbReference type="Proteomes" id="UP001596160">
    <property type="component" value="Unassembled WGS sequence"/>
</dbReference>
<dbReference type="InterPro" id="IPR036388">
    <property type="entry name" value="WH-like_DNA-bd_sf"/>
</dbReference>
<evidence type="ECO:0000313" key="4">
    <source>
        <dbReference type="Proteomes" id="UP001596160"/>
    </source>
</evidence>
<dbReference type="InterPro" id="IPR000792">
    <property type="entry name" value="Tscrpt_reg_LuxR_C"/>
</dbReference>
<dbReference type="CDD" id="cd06170">
    <property type="entry name" value="LuxR_C_like"/>
    <property type="match status" value="1"/>
</dbReference>
<comment type="caution">
    <text evidence="3">The sequence shown here is derived from an EMBL/GenBank/DDBJ whole genome shotgun (WGS) entry which is preliminary data.</text>
</comment>
<accession>A0ABW0APF1</accession>
<evidence type="ECO:0000256" key="1">
    <source>
        <dbReference type="SAM" id="MobiDB-lite"/>
    </source>
</evidence>
<feature type="region of interest" description="Disordered" evidence="1">
    <location>
        <begin position="1"/>
        <end position="33"/>
    </location>
</feature>
<evidence type="ECO:0000259" key="2">
    <source>
        <dbReference type="PROSITE" id="PS50043"/>
    </source>
</evidence>
<evidence type="ECO:0000313" key="3">
    <source>
        <dbReference type="EMBL" id="MFC5154806.1"/>
    </source>
</evidence>
<dbReference type="Pfam" id="PF00196">
    <property type="entry name" value="GerE"/>
    <property type="match status" value="1"/>
</dbReference>
<dbReference type="InterPro" id="IPR016032">
    <property type="entry name" value="Sig_transdc_resp-reg_C-effctor"/>
</dbReference>
<dbReference type="PANTHER" id="PTHR34293:SF1">
    <property type="entry name" value="HTH-TYPE TRANSCRIPTIONAL REGULATOR TRMBL2"/>
    <property type="match status" value="1"/>
</dbReference>
<dbReference type="EMBL" id="JBHSKP010000017">
    <property type="protein sequence ID" value="MFC5154806.1"/>
    <property type="molecule type" value="Genomic_DNA"/>
</dbReference>
<dbReference type="RefSeq" id="WP_344482085.1">
    <property type="nucleotide sequence ID" value="NZ_BAAASB010000017.1"/>
</dbReference>
<proteinExistence type="predicted"/>
<dbReference type="PANTHER" id="PTHR34293">
    <property type="entry name" value="HTH-TYPE TRANSCRIPTIONAL REGULATOR TRMBL2"/>
    <property type="match status" value="1"/>
</dbReference>
<dbReference type="SMART" id="SM00421">
    <property type="entry name" value="HTH_LUXR"/>
    <property type="match status" value="1"/>
</dbReference>
<feature type="compositionally biased region" description="Basic and acidic residues" evidence="1">
    <location>
        <begin position="390"/>
        <end position="399"/>
    </location>
</feature>
<sequence length="399" mass="43579">MTKRTVPLEIPRPFRGQGAGGNDRPPPPADGRSEELALQIYSWSLPRGAVQVREAAEEFHVSRLEAEQALRLLRDLRLVRLDESTRTFSGESPSAAQVELIAPMERRIHEQQSSLAAAHRRLKRFSDIFSTSQRAQLRHEAIVVTENEEQLRLRLADAARHCSSEMLMMQAGVAETRQLFGLVWPLTLQALGRGVSVRTLHQHTVRTDTDARGRVHEAVAAGADARTSDDLFGHLVVFDSRAALVLLPSPSGDAVKPLMVYDPTLVEILRRFHDHAWHAAVEFEDGSTSYGGTLDAVKSAILQLLSSGLKDEVVARRLGMSPRTFRRHISGIMEELRAESRFQAGAVAARAGLLGLDGSGCPRPPAAGGGAESGAAALREDGVTAMPLPRRADRECRSA</sequence>
<gene>
    <name evidence="3" type="ORF">ACFPRH_24000</name>
</gene>
<reference evidence="4" key="1">
    <citation type="journal article" date="2019" name="Int. J. Syst. Evol. Microbiol.">
        <title>The Global Catalogue of Microorganisms (GCM) 10K type strain sequencing project: providing services to taxonomists for standard genome sequencing and annotation.</title>
        <authorList>
            <consortium name="The Broad Institute Genomics Platform"/>
            <consortium name="The Broad Institute Genome Sequencing Center for Infectious Disease"/>
            <person name="Wu L."/>
            <person name="Ma J."/>
        </authorList>
    </citation>
    <scope>NUCLEOTIDE SEQUENCE [LARGE SCALE GENOMIC DNA]</scope>
    <source>
        <strain evidence="4">PCU 266</strain>
    </source>
</reference>